<feature type="transmembrane region" description="Helical" evidence="6">
    <location>
        <begin position="82"/>
        <end position="103"/>
    </location>
</feature>
<comment type="subcellular location">
    <subcellularLocation>
        <location evidence="1">Cell membrane</location>
        <topology evidence="1">Multi-pass membrane protein</topology>
    </subcellularLocation>
</comment>
<dbReference type="AlphaFoldDB" id="A0A8B2NIF3"/>
<evidence type="ECO:0000256" key="5">
    <source>
        <dbReference type="ARBA" id="ARBA00023136"/>
    </source>
</evidence>
<accession>A0A8B2NIF3</accession>
<dbReference type="GO" id="GO:0005886">
    <property type="term" value="C:plasma membrane"/>
    <property type="evidence" value="ECO:0007669"/>
    <property type="project" value="UniProtKB-SubCell"/>
</dbReference>
<dbReference type="GO" id="GO:0015658">
    <property type="term" value="F:branched-chain amino acid transmembrane transporter activity"/>
    <property type="evidence" value="ECO:0007669"/>
    <property type="project" value="InterPro"/>
</dbReference>
<dbReference type="Proteomes" id="UP000249590">
    <property type="component" value="Unassembled WGS sequence"/>
</dbReference>
<evidence type="ECO:0000256" key="4">
    <source>
        <dbReference type="ARBA" id="ARBA00022989"/>
    </source>
</evidence>
<keyword evidence="5 6" id="KW-0472">Membrane</keyword>
<dbReference type="OrthoDB" id="9810505at2"/>
<feature type="transmembrane region" description="Helical" evidence="6">
    <location>
        <begin position="164"/>
        <end position="184"/>
    </location>
</feature>
<protein>
    <recommendedName>
        <fullName evidence="9">Branched-chain amino acid ABC transporter permease</fullName>
    </recommendedName>
</protein>
<dbReference type="RefSeq" id="WP_111351803.1">
    <property type="nucleotide sequence ID" value="NZ_JAIWKD010000009.1"/>
</dbReference>
<dbReference type="PANTHER" id="PTHR30482">
    <property type="entry name" value="HIGH-AFFINITY BRANCHED-CHAIN AMINO ACID TRANSPORT SYSTEM PERMEASE"/>
    <property type="match status" value="1"/>
</dbReference>
<feature type="transmembrane region" description="Helical" evidence="6">
    <location>
        <begin position="288"/>
        <end position="306"/>
    </location>
</feature>
<proteinExistence type="predicted"/>
<evidence type="ECO:0008006" key="9">
    <source>
        <dbReference type="Google" id="ProtNLM"/>
    </source>
</evidence>
<keyword evidence="2" id="KW-1003">Cell membrane</keyword>
<feature type="transmembrane region" description="Helical" evidence="6">
    <location>
        <begin position="251"/>
        <end position="276"/>
    </location>
</feature>
<gene>
    <name evidence="7" type="ORF">DLJ53_29295</name>
</gene>
<keyword evidence="4 6" id="KW-1133">Transmembrane helix</keyword>
<keyword evidence="3 6" id="KW-0812">Transmembrane</keyword>
<dbReference type="EMBL" id="QHHQ01000009">
    <property type="protein sequence ID" value="RAH97301.1"/>
    <property type="molecule type" value="Genomic_DNA"/>
</dbReference>
<feature type="transmembrane region" description="Helical" evidence="6">
    <location>
        <begin position="214"/>
        <end position="239"/>
    </location>
</feature>
<feature type="transmembrane region" description="Helical" evidence="6">
    <location>
        <begin position="110"/>
        <end position="128"/>
    </location>
</feature>
<dbReference type="CDD" id="cd06581">
    <property type="entry name" value="TM_PBP1_LivM_like"/>
    <property type="match status" value="1"/>
</dbReference>
<feature type="transmembrane region" description="Helical" evidence="6">
    <location>
        <begin position="58"/>
        <end position="76"/>
    </location>
</feature>
<feature type="transmembrane region" description="Helical" evidence="6">
    <location>
        <begin position="29"/>
        <end position="51"/>
    </location>
</feature>
<evidence type="ECO:0000256" key="1">
    <source>
        <dbReference type="ARBA" id="ARBA00004651"/>
    </source>
</evidence>
<evidence type="ECO:0000313" key="8">
    <source>
        <dbReference type="Proteomes" id="UP000249590"/>
    </source>
</evidence>
<evidence type="ECO:0000313" key="7">
    <source>
        <dbReference type="EMBL" id="RAH97301.1"/>
    </source>
</evidence>
<comment type="caution">
    <text evidence="7">The sequence shown here is derived from an EMBL/GenBank/DDBJ whole genome shotgun (WGS) entry which is preliminary data.</text>
</comment>
<dbReference type="PANTHER" id="PTHR30482:SF20">
    <property type="entry name" value="HIGH-AFFINITY BRANCHED-CHAIN AMINO ACID TRANSPORT SYSTEM PERMEASE PROTEIN LIVM"/>
    <property type="match status" value="1"/>
</dbReference>
<evidence type="ECO:0000256" key="3">
    <source>
        <dbReference type="ARBA" id="ARBA00022692"/>
    </source>
</evidence>
<organism evidence="7 8">
    <name type="scientific">Acuticoccus sediminis</name>
    <dbReference type="NCBI Taxonomy" id="2184697"/>
    <lineage>
        <taxon>Bacteria</taxon>
        <taxon>Pseudomonadati</taxon>
        <taxon>Pseudomonadota</taxon>
        <taxon>Alphaproteobacteria</taxon>
        <taxon>Hyphomicrobiales</taxon>
        <taxon>Amorphaceae</taxon>
        <taxon>Acuticoccus</taxon>
    </lineage>
</organism>
<evidence type="ECO:0000256" key="6">
    <source>
        <dbReference type="SAM" id="Phobius"/>
    </source>
</evidence>
<dbReference type="InterPro" id="IPR043428">
    <property type="entry name" value="LivM-like"/>
</dbReference>
<dbReference type="InterPro" id="IPR001851">
    <property type="entry name" value="ABC_transp_permease"/>
</dbReference>
<evidence type="ECO:0000256" key="2">
    <source>
        <dbReference type="ARBA" id="ARBA00022475"/>
    </source>
</evidence>
<name>A0A8B2NIF3_9HYPH</name>
<reference evidence="7 8" key="1">
    <citation type="submission" date="2018-05" db="EMBL/GenBank/DDBJ databases">
        <title>Acuticoccus sediminis sp. nov., isolated from deep-sea sediment of Indian Ocean.</title>
        <authorList>
            <person name="Liu X."/>
            <person name="Lai Q."/>
            <person name="Du Y."/>
            <person name="Sun F."/>
            <person name="Zhang X."/>
            <person name="Wang S."/>
            <person name="Shao Z."/>
        </authorList>
    </citation>
    <scope>NUCLEOTIDE SEQUENCE [LARGE SCALE GENOMIC DNA]</scope>
    <source>
        <strain evidence="7 8">PTG4-2</strain>
    </source>
</reference>
<dbReference type="Pfam" id="PF02653">
    <property type="entry name" value="BPD_transp_2"/>
    <property type="match status" value="1"/>
</dbReference>
<keyword evidence="8" id="KW-1185">Reference proteome</keyword>
<sequence length="328" mass="34624">MTRSFSNLAALACLVLGALAPLIFGGQPYVLYVLTLALCYTIPAIGVNILYGYTGLVSLGHMGFAGVGAYTTALLMKDVGVPFVPALLGGALAAGVLGVLVGIPCLRLRSHFFIVVTLAVGMILFTLFNNLDALTGGAEGLPGIPRPAPFSIGPIDFEFRSLTGFYMLTFVVTALIFALQFVLVRSDFGRSLSSVRQDEALASARGVNVFGHKLMAFALSTAIAGAGGAMKVLFLRAAAPMSFDMHESINLMMMLILGGAGYLVGPVVGAITFIAVPEFLRIAAEMRFIFFGFVLLVLARFAPRGICGLAESAYKKLGRREKTVVGYS</sequence>